<accession>A0A0S7BXP3</accession>
<dbReference type="Pfam" id="PF00480">
    <property type="entry name" value="ROK"/>
    <property type="match status" value="1"/>
</dbReference>
<evidence type="ECO:0000256" key="8">
    <source>
        <dbReference type="ARBA" id="ARBA00022840"/>
    </source>
</evidence>
<dbReference type="FunFam" id="3.30.420.40:FF:000136">
    <property type="entry name" value="Putative fructokinase"/>
    <property type="match status" value="1"/>
</dbReference>
<keyword evidence="5" id="KW-0547">Nucleotide-binding</keyword>
<sequence length="296" mass="32279">MEYYGAIEAGGTKFVCSVAADPDHYFSEIRFPTTTPQETLAKAVLFFKEQQQKYNLSAIGVSCFGPIDLDKRSPTYGYITTTPKAGWEFTEVTGLLERELGLPVGFDTDVNGAALAEYKWGNPTKVDSLVYYTIGTGVGAGVVIHGQPVHGLVHPEGGHILVRQDKEIDPYSGFCSYHGNCLEGLCCGPSIKERFGVPAQDLPSDHPFWEILAGYIAQACVTQICQISPEKIVLGGGVMEQKQLFPMIHKKVLLMLNNYVKHPMILEHIDQYITPPVLGNRSGACGAIALAQLLQA</sequence>
<comment type="similarity">
    <text evidence="2">Belongs to the ROK (NagC/XylR) family.</text>
</comment>
<keyword evidence="9" id="KW-0460">Magnesium</keyword>
<dbReference type="AlphaFoldDB" id="A0A0S7BXP3"/>
<dbReference type="PANTHER" id="PTHR42742:SF3">
    <property type="entry name" value="FRUCTOKINASE"/>
    <property type="match status" value="1"/>
</dbReference>
<gene>
    <name evidence="13" type="ORF">ATC1_131390</name>
</gene>
<keyword evidence="7" id="KW-0862">Zinc</keyword>
<dbReference type="InterPro" id="IPR049874">
    <property type="entry name" value="ROK_cs"/>
</dbReference>
<dbReference type="GO" id="GO:0046872">
    <property type="term" value="F:metal ion binding"/>
    <property type="evidence" value="ECO:0007669"/>
    <property type="project" value="UniProtKB-KW"/>
</dbReference>
<reference evidence="13" key="1">
    <citation type="journal article" date="2015" name="Genome Announc.">
        <title>Draft Genome Sequence of Anaerolineae Strain TC1, a Novel Isolate from a Methanogenic Wastewater Treatment System.</title>
        <authorList>
            <person name="Matsuura N."/>
            <person name="Tourlousse D.M."/>
            <person name="Sun L."/>
            <person name="Toyonaga M."/>
            <person name="Kuroda K."/>
            <person name="Ohashi A."/>
            <person name="Cruz R."/>
            <person name="Yamaguchi T."/>
            <person name="Sekiguchi Y."/>
        </authorList>
    </citation>
    <scope>NUCLEOTIDE SEQUENCE [LARGE SCALE GENOMIC DNA]</scope>
    <source>
        <strain evidence="13">TC1</strain>
    </source>
</reference>
<evidence type="ECO:0000256" key="4">
    <source>
        <dbReference type="ARBA" id="ARBA00022723"/>
    </source>
</evidence>
<dbReference type="EMBL" id="DF968181">
    <property type="protein sequence ID" value="GAP41401.1"/>
    <property type="molecule type" value="Genomic_DNA"/>
</dbReference>
<dbReference type="RefSeq" id="WP_062282516.1">
    <property type="nucleotide sequence ID" value="NZ_DF968181.1"/>
</dbReference>
<evidence type="ECO:0000256" key="2">
    <source>
        <dbReference type="ARBA" id="ARBA00006479"/>
    </source>
</evidence>
<dbReference type="PANTHER" id="PTHR42742">
    <property type="entry name" value="TRANSCRIPTIONAL REPRESSOR MPRA"/>
    <property type="match status" value="1"/>
</dbReference>
<keyword evidence="14" id="KW-1185">Reference proteome</keyword>
<keyword evidence="4" id="KW-0479">Metal-binding</keyword>
<protein>
    <recommendedName>
        <fullName evidence="11">fructokinase</fullName>
        <ecNumber evidence="11">2.7.1.4</ecNumber>
    </recommendedName>
</protein>
<comment type="catalytic activity">
    <reaction evidence="12">
        <text>D-fructose + ATP = D-fructose 6-phosphate + ADP + H(+)</text>
        <dbReference type="Rhea" id="RHEA:16125"/>
        <dbReference type="ChEBI" id="CHEBI:15378"/>
        <dbReference type="ChEBI" id="CHEBI:30616"/>
        <dbReference type="ChEBI" id="CHEBI:37721"/>
        <dbReference type="ChEBI" id="CHEBI:61527"/>
        <dbReference type="ChEBI" id="CHEBI:456216"/>
        <dbReference type="EC" id="2.7.1.4"/>
    </reaction>
</comment>
<dbReference type="Proteomes" id="UP000053370">
    <property type="component" value="Unassembled WGS sequence"/>
</dbReference>
<evidence type="ECO:0000256" key="11">
    <source>
        <dbReference type="ARBA" id="ARBA00038887"/>
    </source>
</evidence>
<evidence type="ECO:0000313" key="14">
    <source>
        <dbReference type="Proteomes" id="UP000053370"/>
    </source>
</evidence>
<keyword evidence="3" id="KW-0808">Transferase</keyword>
<keyword evidence="10" id="KW-0119">Carbohydrate metabolism</keyword>
<dbReference type="OrthoDB" id="9783435at2"/>
<evidence type="ECO:0000313" key="13">
    <source>
        <dbReference type="EMBL" id="GAP41401.1"/>
    </source>
</evidence>
<dbReference type="STRING" id="1678840.ATC1_131390"/>
<keyword evidence="6 13" id="KW-0418">Kinase</keyword>
<evidence type="ECO:0000256" key="6">
    <source>
        <dbReference type="ARBA" id="ARBA00022777"/>
    </source>
</evidence>
<dbReference type="PATRIC" id="fig|1678840.3.peg.2850"/>
<proteinExistence type="inferred from homology"/>
<evidence type="ECO:0000256" key="10">
    <source>
        <dbReference type="ARBA" id="ARBA00023277"/>
    </source>
</evidence>
<dbReference type="FunFam" id="3.30.420.40:FF:000153">
    <property type="entry name" value="Putative fructokinase"/>
    <property type="match status" value="1"/>
</dbReference>
<evidence type="ECO:0000256" key="9">
    <source>
        <dbReference type="ARBA" id="ARBA00022842"/>
    </source>
</evidence>
<dbReference type="GO" id="GO:0005524">
    <property type="term" value="F:ATP binding"/>
    <property type="evidence" value="ECO:0007669"/>
    <property type="project" value="UniProtKB-KW"/>
</dbReference>
<dbReference type="EC" id="2.7.1.4" evidence="11"/>
<dbReference type="InterPro" id="IPR051804">
    <property type="entry name" value="Carb_Metab_Reg_Kinase/Isom"/>
</dbReference>
<organism evidence="13">
    <name type="scientific">Flexilinea flocculi</name>
    <dbReference type="NCBI Taxonomy" id="1678840"/>
    <lineage>
        <taxon>Bacteria</taxon>
        <taxon>Bacillati</taxon>
        <taxon>Chloroflexota</taxon>
        <taxon>Anaerolineae</taxon>
        <taxon>Anaerolineales</taxon>
        <taxon>Anaerolineaceae</taxon>
        <taxon>Flexilinea</taxon>
    </lineage>
</organism>
<evidence type="ECO:0000256" key="5">
    <source>
        <dbReference type="ARBA" id="ARBA00022741"/>
    </source>
</evidence>
<dbReference type="InterPro" id="IPR000600">
    <property type="entry name" value="ROK"/>
</dbReference>
<evidence type="ECO:0000256" key="12">
    <source>
        <dbReference type="ARBA" id="ARBA00048451"/>
    </source>
</evidence>
<keyword evidence="8" id="KW-0067">ATP-binding</keyword>
<dbReference type="CDD" id="cd24067">
    <property type="entry name" value="ASKHA_NBD_ROK_BsFRK-like"/>
    <property type="match status" value="1"/>
</dbReference>
<dbReference type="InterPro" id="IPR043129">
    <property type="entry name" value="ATPase_NBD"/>
</dbReference>
<comment type="cofactor">
    <cofactor evidence="1">
        <name>Mg(2+)</name>
        <dbReference type="ChEBI" id="CHEBI:18420"/>
    </cofactor>
</comment>
<dbReference type="PROSITE" id="PS01125">
    <property type="entry name" value="ROK"/>
    <property type="match status" value="1"/>
</dbReference>
<evidence type="ECO:0000256" key="7">
    <source>
        <dbReference type="ARBA" id="ARBA00022833"/>
    </source>
</evidence>
<name>A0A0S7BXP3_9CHLR</name>
<evidence type="ECO:0000256" key="1">
    <source>
        <dbReference type="ARBA" id="ARBA00001946"/>
    </source>
</evidence>
<dbReference type="GO" id="GO:0008865">
    <property type="term" value="F:fructokinase activity"/>
    <property type="evidence" value="ECO:0007669"/>
    <property type="project" value="UniProtKB-EC"/>
</dbReference>
<dbReference type="SUPFAM" id="SSF53067">
    <property type="entry name" value="Actin-like ATPase domain"/>
    <property type="match status" value="1"/>
</dbReference>
<evidence type="ECO:0000256" key="3">
    <source>
        <dbReference type="ARBA" id="ARBA00022679"/>
    </source>
</evidence>
<dbReference type="Gene3D" id="3.30.420.40">
    <property type="match status" value="2"/>
</dbReference>